<evidence type="ECO:0000313" key="1">
    <source>
        <dbReference type="EMBL" id="MFB9952090.1"/>
    </source>
</evidence>
<name>A0ABV6AS08_9HYPH</name>
<keyword evidence="2" id="KW-1185">Reference proteome</keyword>
<sequence>MSFLLKRYDVTVAGFRSHPYDAHSPAAARVQAWHSYCSYRQVSFKEFLKISAVKRGADPEGYGRQITVSGEPAHFVSRDSQYVRFVRPGETRALISHPLDVREVSP</sequence>
<accession>A0ABV6AS08</accession>
<reference evidence="1 2" key="1">
    <citation type="submission" date="2024-09" db="EMBL/GenBank/DDBJ databases">
        <authorList>
            <person name="Sun Q."/>
            <person name="Mori K."/>
        </authorList>
    </citation>
    <scope>NUCLEOTIDE SEQUENCE [LARGE SCALE GENOMIC DNA]</scope>
    <source>
        <strain evidence="1 2">TBRC 4938</strain>
    </source>
</reference>
<comment type="caution">
    <text evidence="1">The sequence shown here is derived from an EMBL/GenBank/DDBJ whole genome shotgun (WGS) entry which is preliminary data.</text>
</comment>
<evidence type="ECO:0000313" key="2">
    <source>
        <dbReference type="Proteomes" id="UP001589692"/>
    </source>
</evidence>
<dbReference type="EMBL" id="JBHMAA010000032">
    <property type="protein sequence ID" value="MFB9952090.1"/>
    <property type="molecule type" value="Genomic_DNA"/>
</dbReference>
<organism evidence="1 2">
    <name type="scientific">Rhizobium puerariae</name>
    <dbReference type="NCBI Taxonomy" id="1585791"/>
    <lineage>
        <taxon>Bacteria</taxon>
        <taxon>Pseudomonadati</taxon>
        <taxon>Pseudomonadota</taxon>
        <taxon>Alphaproteobacteria</taxon>
        <taxon>Hyphomicrobiales</taxon>
        <taxon>Rhizobiaceae</taxon>
        <taxon>Rhizobium/Agrobacterium group</taxon>
        <taxon>Rhizobium</taxon>
    </lineage>
</organism>
<protein>
    <submittedName>
        <fullName evidence="1">Uncharacterized protein</fullName>
    </submittedName>
</protein>
<dbReference type="RefSeq" id="WP_377264907.1">
    <property type="nucleotide sequence ID" value="NZ_JBHMAA010000032.1"/>
</dbReference>
<dbReference type="Proteomes" id="UP001589692">
    <property type="component" value="Unassembled WGS sequence"/>
</dbReference>
<proteinExistence type="predicted"/>
<gene>
    <name evidence="1" type="ORF">ACFFP0_24845</name>
</gene>